<dbReference type="RefSeq" id="WP_146601220.1">
    <property type="nucleotide sequence ID" value="NZ_SJPY01000006.1"/>
</dbReference>
<comment type="caution">
    <text evidence="2">The sequence shown here is derived from an EMBL/GenBank/DDBJ whole genome shotgun (WGS) entry which is preliminary data.</text>
</comment>
<name>A0A5C6DVT6_9BACT</name>
<proteinExistence type="predicted"/>
<dbReference type="GO" id="GO:0004672">
    <property type="term" value="F:protein kinase activity"/>
    <property type="evidence" value="ECO:0007669"/>
    <property type="project" value="UniProtKB-ARBA"/>
</dbReference>
<dbReference type="Gene3D" id="1.20.120.160">
    <property type="entry name" value="HPT domain"/>
    <property type="match status" value="1"/>
</dbReference>
<dbReference type="OrthoDB" id="282747at2"/>
<sequence length="120" mass="13547">MHDETDWRQKLSGFAGNDPPTLIAICDAFLEEVPILIRQIRSGWEDPKDEKTLQVAAHTLKSCFRYVAPDSDIERAAEFERGAANPQAIEPERLEQLEAIAARWCELVGELRAETIAARE</sequence>
<dbReference type="AlphaFoldDB" id="A0A5C6DVT6"/>
<dbReference type="SUPFAM" id="SSF47226">
    <property type="entry name" value="Histidine-containing phosphotransfer domain, HPT domain"/>
    <property type="match status" value="1"/>
</dbReference>
<gene>
    <name evidence="2" type="ORF">Q31b_40070</name>
</gene>
<dbReference type="InterPro" id="IPR036641">
    <property type="entry name" value="HPT_dom_sf"/>
</dbReference>
<evidence type="ECO:0000313" key="2">
    <source>
        <dbReference type="EMBL" id="TWU38929.1"/>
    </source>
</evidence>
<dbReference type="InterPro" id="IPR008207">
    <property type="entry name" value="Sig_transdc_His_kin_Hpt_dom"/>
</dbReference>
<accession>A0A5C6DVT6</accession>
<dbReference type="Pfam" id="PF01627">
    <property type="entry name" value="Hpt"/>
    <property type="match status" value="1"/>
</dbReference>
<organism evidence="2 3">
    <name type="scientific">Novipirellula aureliae</name>
    <dbReference type="NCBI Taxonomy" id="2527966"/>
    <lineage>
        <taxon>Bacteria</taxon>
        <taxon>Pseudomonadati</taxon>
        <taxon>Planctomycetota</taxon>
        <taxon>Planctomycetia</taxon>
        <taxon>Pirellulales</taxon>
        <taxon>Pirellulaceae</taxon>
        <taxon>Novipirellula</taxon>
    </lineage>
</organism>
<protein>
    <submittedName>
        <fullName evidence="2">Hpt domain protein</fullName>
    </submittedName>
</protein>
<dbReference type="EMBL" id="SJPY01000006">
    <property type="protein sequence ID" value="TWU38929.1"/>
    <property type="molecule type" value="Genomic_DNA"/>
</dbReference>
<reference evidence="2 3" key="1">
    <citation type="submission" date="2019-02" db="EMBL/GenBank/DDBJ databases">
        <title>Deep-cultivation of Planctomycetes and their phenomic and genomic characterization uncovers novel biology.</title>
        <authorList>
            <person name="Wiegand S."/>
            <person name="Jogler M."/>
            <person name="Boedeker C."/>
            <person name="Pinto D."/>
            <person name="Vollmers J."/>
            <person name="Rivas-Marin E."/>
            <person name="Kohn T."/>
            <person name="Peeters S.H."/>
            <person name="Heuer A."/>
            <person name="Rast P."/>
            <person name="Oberbeckmann S."/>
            <person name="Bunk B."/>
            <person name="Jeske O."/>
            <person name="Meyerdierks A."/>
            <person name="Storesund J.E."/>
            <person name="Kallscheuer N."/>
            <person name="Luecker S."/>
            <person name="Lage O.M."/>
            <person name="Pohl T."/>
            <person name="Merkel B.J."/>
            <person name="Hornburger P."/>
            <person name="Mueller R.-W."/>
            <person name="Bruemmer F."/>
            <person name="Labrenz M."/>
            <person name="Spormann A.M."/>
            <person name="Op Den Camp H."/>
            <person name="Overmann J."/>
            <person name="Amann R."/>
            <person name="Jetten M.S.M."/>
            <person name="Mascher T."/>
            <person name="Medema M.H."/>
            <person name="Devos D.P."/>
            <person name="Kaster A.-K."/>
            <person name="Ovreas L."/>
            <person name="Rohde M."/>
            <person name="Galperin M.Y."/>
            <person name="Jogler C."/>
        </authorList>
    </citation>
    <scope>NUCLEOTIDE SEQUENCE [LARGE SCALE GENOMIC DNA]</scope>
    <source>
        <strain evidence="2 3">Q31b</strain>
    </source>
</reference>
<evidence type="ECO:0000313" key="3">
    <source>
        <dbReference type="Proteomes" id="UP000315471"/>
    </source>
</evidence>
<feature type="domain" description="HPt" evidence="1">
    <location>
        <begin position="26"/>
        <end position="100"/>
    </location>
</feature>
<dbReference type="GO" id="GO:0000160">
    <property type="term" value="P:phosphorelay signal transduction system"/>
    <property type="evidence" value="ECO:0007669"/>
    <property type="project" value="InterPro"/>
</dbReference>
<dbReference type="Proteomes" id="UP000315471">
    <property type="component" value="Unassembled WGS sequence"/>
</dbReference>
<evidence type="ECO:0000259" key="1">
    <source>
        <dbReference type="Pfam" id="PF01627"/>
    </source>
</evidence>
<keyword evidence="3" id="KW-1185">Reference proteome</keyword>